<dbReference type="SUPFAM" id="SSF141673">
    <property type="entry name" value="MOSC N-terminal domain-like"/>
    <property type="match status" value="1"/>
</dbReference>
<dbReference type="PROSITE" id="PS51340">
    <property type="entry name" value="MOSC"/>
    <property type="match status" value="1"/>
</dbReference>
<evidence type="ECO:0000313" key="3">
    <source>
        <dbReference type="Proteomes" id="UP000244173"/>
    </source>
</evidence>
<dbReference type="GO" id="GO:0003824">
    <property type="term" value="F:catalytic activity"/>
    <property type="evidence" value="ECO:0007669"/>
    <property type="project" value="InterPro"/>
</dbReference>
<protein>
    <submittedName>
        <fullName evidence="2">MOSC domain-containing protein</fullName>
    </submittedName>
</protein>
<dbReference type="PANTHER" id="PTHR14237">
    <property type="entry name" value="MOLYBDOPTERIN COFACTOR SULFURASE MOSC"/>
    <property type="match status" value="1"/>
</dbReference>
<feature type="domain" description="MOSC" evidence="1">
    <location>
        <begin position="114"/>
        <end position="260"/>
    </location>
</feature>
<evidence type="ECO:0000313" key="2">
    <source>
        <dbReference type="EMBL" id="AVY94920.1"/>
    </source>
</evidence>
<sequence length="263" mass="29221">MPMLTALYRYPVKSAHGDALTRCRVDARGLPDDRSWMVADPDGRFITGRECPQLVTVAATVDEAGLHVAAPGREPLTVSRAAFTEPHPAVVWRDGFEAWHGPHAADDWFSDFLDRPVRLMHTGDTRRRVSAFPDIPLSFADGFPLLLIGDASRRQLEHWVGRPLEMARFRPNLVIDGADAFAEDGWKRLRIGEVELELVRPCERCVFTTIDPDTGVRSADGEPLRTLARYRRGERGVLFGQNALVRRGGMLTVGSAVEVLEAA</sequence>
<accession>A0A2S0PC08</accession>
<dbReference type="InterPro" id="IPR005303">
    <property type="entry name" value="MOCOS_middle"/>
</dbReference>
<dbReference type="EMBL" id="CP028519">
    <property type="protein sequence ID" value="AVY94920.1"/>
    <property type="molecule type" value="Genomic_DNA"/>
</dbReference>
<dbReference type="AlphaFoldDB" id="A0A2S0PC08"/>
<reference evidence="2 3" key="1">
    <citation type="submission" date="2018-04" db="EMBL/GenBank/DDBJ databases">
        <title>Denitrifier Microvirgula.</title>
        <authorList>
            <person name="Anderson E."/>
            <person name="Jang J."/>
            <person name="Ishii S."/>
        </authorList>
    </citation>
    <scope>NUCLEOTIDE SEQUENCE [LARGE SCALE GENOMIC DNA]</scope>
    <source>
        <strain evidence="2 3">BE2.4</strain>
    </source>
</reference>
<dbReference type="GO" id="GO:0030170">
    <property type="term" value="F:pyridoxal phosphate binding"/>
    <property type="evidence" value="ECO:0007669"/>
    <property type="project" value="InterPro"/>
</dbReference>
<dbReference type="STRING" id="1122240.GCA_000620105_01611"/>
<dbReference type="InterPro" id="IPR005302">
    <property type="entry name" value="MoCF_Sase_C"/>
</dbReference>
<dbReference type="PANTHER" id="PTHR14237:SF19">
    <property type="entry name" value="MITOCHONDRIAL AMIDOXIME REDUCING COMPONENT 1"/>
    <property type="match status" value="1"/>
</dbReference>
<dbReference type="KEGG" id="maer:DAI18_13370"/>
<dbReference type="RefSeq" id="WP_028498932.1">
    <property type="nucleotide sequence ID" value="NZ_CP028519.1"/>
</dbReference>
<gene>
    <name evidence="2" type="ORF">DAI18_13370</name>
</gene>
<dbReference type="Proteomes" id="UP000244173">
    <property type="component" value="Chromosome"/>
</dbReference>
<keyword evidence="3" id="KW-1185">Reference proteome</keyword>
<dbReference type="Pfam" id="PF03473">
    <property type="entry name" value="MOSC"/>
    <property type="match status" value="1"/>
</dbReference>
<dbReference type="GO" id="GO:0030151">
    <property type="term" value="F:molybdenum ion binding"/>
    <property type="evidence" value="ECO:0007669"/>
    <property type="project" value="InterPro"/>
</dbReference>
<dbReference type="OrthoDB" id="581532at2"/>
<organism evidence="2 3">
    <name type="scientific">Microvirgula aerodenitrificans</name>
    <dbReference type="NCBI Taxonomy" id="57480"/>
    <lineage>
        <taxon>Bacteria</taxon>
        <taxon>Pseudomonadati</taxon>
        <taxon>Pseudomonadota</taxon>
        <taxon>Betaproteobacteria</taxon>
        <taxon>Neisseriales</taxon>
        <taxon>Aquaspirillaceae</taxon>
        <taxon>Microvirgula</taxon>
    </lineage>
</organism>
<dbReference type="Pfam" id="PF03476">
    <property type="entry name" value="MOSC_N"/>
    <property type="match status" value="1"/>
</dbReference>
<name>A0A2S0PC08_9NEIS</name>
<dbReference type="SUPFAM" id="SSF50800">
    <property type="entry name" value="PK beta-barrel domain-like"/>
    <property type="match status" value="1"/>
</dbReference>
<dbReference type="Gene3D" id="2.40.33.20">
    <property type="entry name" value="PK beta-barrel domain-like"/>
    <property type="match status" value="1"/>
</dbReference>
<evidence type="ECO:0000259" key="1">
    <source>
        <dbReference type="PROSITE" id="PS51340"/>
    </source>
</evidence>
<dbReference type="InterPro" id="IPR011037">
    <property type="entry name" value="Pyrv_Knase-like_insert_dom_sf"/>
</dbReference>
<proteinExistence type="predicted"/>